<accession>A0A5B0SDP6</accession>
<proteinExistence type="predicted"/>
<gene>
    <name evidence="2" type="ORF">PGTUg99_004669</name>
</gene>
<feature type="compositionally biased region" description="Basic and acidic residues" evidence="1">
    <location>
        <begin position="64"/>
        <end position="85"/>
    </location>
</feature>
<name>A0A5B0SDP6_PUCGR</name>
<dbReference type="EMBL" id="VDEP01000036">
    <property type="protein sequence ID" value="KAA1135940.1"/>
    <property type="molecule type" value="Genomic_DNA"/>
</dbReference>
<feature type="region of interest" description="Disordered" evidence="1">
    <location>
        <begin position="61"/>
        <end position="85"/>
    </location>
</feature>
<dbReference type="AlphaFoldDB" id="A0A5B0SDP6"/>
<evidence type="ECO:0000256" key="1">
    <source>
        <dbReference type="SAM" id="MobiDB-lite"/>
    </source>
</evidence>
<evidence type="ECO:0000313" key="2">
    <source>
        <dbReference type="EMBL" id="KAA1135940.1"/>
    </source>
</evidence>
<evidence type="ECO:0000313" key="3">
    <source>
        <dbReference type="Proteomes" id="UP000325313"/>
    </source>
</evidence>
<reference evidence="2 3" key="1">
    <citation type="submission" date="2019-05" db="EMBL/GenBank/DDBJ databases">
        <title>Emergence of the Ug99 lineage of the wheat stem rust pathogen through somatic hybridization.</title>
        <authorList>
            <person name="Li F."/>
            <person name="Upadhyaya N.M."/>
            <person name="Sperschneider J."/>
            <person name="Matny O."/>
            <person name="Nguyen-Phuc H."/>
            <person name="Mago R."/>
            <person name="Raley C."/>
            <person name="Miller M.E."/>
            <person name="Silverstein K.A.T."/>
            <person name="Henningsen E."/>
            <person name="Hirsch C.D."/>
            <person name="Visser B."/>
            <person name="Pretorius Z.A."/>
            <person name="Steffenson B.J."/>
            <person name="Schwessinger B."/>
            <person name="Dodds P.N."/>
            <person name="Figueroa M."/>
        </authorList>
    </citation>
    <scope>NUCLEOTIDE SEQUENCE [LARGE SCALE GENOMIC DNA]</scope>
    <source>
        <strain evidence="2 3">Ug99</strain>
    </source>
</reference>
<protein>
    <submittedName>
        <fullName evidence="2">Uncharacterized protein</fullName>
    </submittedName>
</protein>
<organism evidence="2 3">
    <name type="scientific">Puccinia graminis f. sp. tritici</name>
    <dbReference type="NCBI Taxonomy" id="56615"/>
    <lineage>
        <taxon>Eukaryota</taxon>
        <taxon>Fungi</taxon>
        <taxon>Dikarya</taxon>
        <taxon>Basidiomycota</taxon>
        <taxon>Pucciniomycotina</taxon>
        <taxon>Pucciniomycetes</taxon>
        <taxon>Pucciniales</taxon>
        <taxon>Pucciniaceae</taxon>
        <taxon>Puccinia</taxon>
    </lineage>
</organism>
<sequence>MRISLQKFPLRISVCILSFTHFLIFIKASVISDSKTISSEALTTHESNAKLVPDEAFVGSSPVDHGKKEPSYQHGLQKNEMESSQNKEKIQQMQLEWLKIHTKFNLLLTGPTSAQENMKIVNELLRIYFELQRKSFGIFDHMSQSLYNCVHQSRTWNLITWNQDRNLKMNPATWMNLKNVICQGILDNTDEKDKLNLKYLNLLLLLDNYMVEYHSEPSALIGVTTLEPKILTQVVEWELDHQKNWFRLDFPIPSAVIPTLECLSNYKGMKQFNKPMKDLSHSDKKPVVYASLKSFHKSVIMNSDPKKHTEEFIKIIDPFFANAFLYKADALSESSFKLFECLHSPPNHWTYMHHKLQKKFSANLSSHQVIQTIQNAYRFFQNPSDMSVKGPINELMSMYFVVEFLESFYPNLVKVIIPVKIHDRELIKDQLEFMKEAFNIFENEEYFTTKKPKFEKLILSSILKGLKMKKWVEKASVAITGTYVRYWIDSFKTSRNIAKLTTSHDIEMLLLHLFLE</sequence>
<comment type="caution">
    <text evidence="2">The sequence shown here is derived from an EMBL/GenBank/DDBJ whole genome shotgun (WGS) entry which is preliminary data.</text>
</comment>
<dbReference type="Proteomes" id="UP000325313">
    <property type="component" value="Unassembled WGS sequence"/>
</dbReference>